<protein>
    <submittedName>
        <fullName evidence="2">Uncharacterized protein</fullName>
    </submittedName>
</protein>
<feature type="compositionally biased region" description="Pro residues" evidence="1">
    <location>
        <begin position="162"/>
        <end position="176"/>
    </location>
</feature>
<accession>A0A9P6AW24</accession>
<reference evidence="2" key="1">
    <citation type="journal article" date="2020" name="Nat. Commun.">
        <title>Large-scale genome sequencing of mycorrhizal fungi provides insights into the early evolution of symbiotic traits.</title>
        <authorList>
            <person name="Miyauchi S."/>
            <person name="Kiss E."/>
            <person name="Kuo A."/>
            <person name="Drula E."/>
            <person name="Kohler A."/>
            <person name="Sanchez-Garcia M."/>
            <person name="Morin E."/>
            <person name="Andreopoulos B."/>
            <person name="Barry K.W."/>
            <person name="Bonito G."/>
            <person name="Buee M."/>
            <person name="Carver A."/>
            <person name="Chen C."/>
            <person name="Cichocki N."/>
            <person name="Clum A."/>
            <person name="Culley D."/>
            <person name="Crous P.W."/>
            <person name="Fauchery L."/>
            <person name="Girlanda M."/>
            <person name="Hayes R.D."/>
            <person name="Keri Z."/>
            <person name="LaButti K."/>
            <person name="Lipzen A."/>
            <person name="Lombard V."/>
            <person name="Magnuson J."/>
            <person name="Maillard F."/>
            <person name="Murat C."/>
            <person name="Nolan M."/>
            <person name="Ohm R.A."/>
            <person name="Pangilinan J."/>
            <person name="Pereira M.F."/>
            <person name="Perotto S."/>
            <person name="Peter M."/>
            <person name="Pfister S."/>
            <person name="Riley R."/>
            <person name="Sitrit Y."/>
            <person name="Stielow J.B."/>
            <person name="Szollosi G."/>
            <person name="Zifcakova L."/>
            <person name="Stursova M."/>
            <person name="Spatafora J.W."/>
            <person name="Tedersoo L."/>
            <person name="Vaario L.M."/>
            <person name="Yamada A."/>
            <person name="Yan M."/>
            <person name="Wang P."/>
            <person name="Xu J."/>
            <person name="Bruns T."/>
            <person name="Baldrian P."/>
            <person name="Vilgalys R."/>
            <person name="Dunand C."/>
            <person name="Henrissat B."/>
            <person name="Grigoriev I.V."/>
            <person name="Hibbett D."/>
            <person name="Nagy L.G."/>
            <person name="Martin F.M."/>
        </authorList>
    </citation>
    <scope>NUCLEOTIDE SEQUENCE</scope>
    <source>
        <strain evidence="2">UP504</strain>
    </source>
</reference>
<dbReference type="EMBL" id="MU128981">
    <property type="protein sequence ID" value="KAF9512864.1"/>
    <property type="molecule type" value="Genomic_DNA"/>
</dbReference>
<keyword evidence="3" id="KW-1185">Reference proteome</keyword>
<name>A0A9P6AW24_9AGAM</name>
<proteinExistence type="predicted"/>
<sequence>MQDHKVQTEPHTHFGGCVVITKQGEEQQECRVPHTRCSGCVAYLDPHKGATKGPPYPLRMHDSKRHPVPTHDTETSQTTYPLQRDPNRNPRNTPPAPICKLRDRGPKRVPHPPQQAGVWYHKDQIQSSETTTHPRRTRVASRNNLRNGGPPSPQMATDEPVEPPPNPPRENWPVPHPLRGVWNGTYHP</sequence>
<feature type="region of interest" description="Disordered" evidence="1">
    <location>
        <begin position="51"/>
        <end position="188"/>
    </location>
</feature>
<dbReference type="Proteomes" id="UP000886523">
    <property type="component" value="Unassembled WGS sequence"/>
</dbReference>
<comment type="caution">
    <text evidence="2">The sequence shown here is derived from an EMBL/GenBank/DDBJ whole genome shotgun (WGS) entry which is preliminary data.</text>
</comment>
<evidence type="ECO:0000313" key="2">
    <source>
        <dbReference type="EMBL" id="KAF9512864.1"/>
    </source>
</evidence>
<gene>
    <name evidence="2" type="ORF">BS47DRAFT_1362894</name>
</gene>
<evidence type="ECO:0000256" key="1">
    <source>
        <dbReference type="SAM" id="MobiDB-lite"/>
    </source>
</evidence>
<evidence type="ECO:0000313" key="3">
    <source>
        <dbReference type="Proteomes" id="UP000886523"/>
    </source>
</evidence>
<dbReference type="AlphaFoldDB" id="A0A9P6AW24"/>
<organism evidence="2 3">
    <name type="scientific">Hydnum rufescens UP504</name>
    <dbReference type="NCBI Taxonomy" id="1448309"/>
    <lineage>
        <taxon>Eukaryota</taxon>
        <taxon>Fungi</taxon>
        <taxon>Dikarya</taxon>
        <taxon>Basidiomycota</taxon>
        <taxon>Agaricomycotina</taxon>
        <taxon>Agaricomycetes</taxon>
        <taxon>Cantharellales</taxon>
        <taxon>Hydnaceae</taxon>
        <taxon>Hydnum</taxon>
    </lineage>
</organism>